<dbReference type="Proteomes" id="UP000233766">
    <property type="component" value="Unassembled WGS sequence"/>
</dbReference>
<comment type="caution">
    <text evidence="1">The sequence shown here is derived from an EMBL/GenBank/DDBJ whole genome shotgun (WGS) entry which is preliminary data.</text>
</comment>
<proteinExistence type="predicted"/>
<organism evidence="1 2">
    <name type="scientific">Nocardia fluminea</name>
    <dbReference type="NCBI Taxonomy" id="134984"/>
    <lineage>
        <taxon>Bacteria</taxon>
        <taxon>Bacillati</taxon>
        <taxon>Actinomycetota</taxon>
        <taxon>Actinomycetes</taxon>
        <taxon>Mycobacteriales</taxon>
        <taxon>Nocardiaceae</taxon>
        <taxon>Nocardia</taxon>
    </lineage>
</organism>
<evidence type="ECO:0000313" key="2">
    <source>
        <dbReference type="Proteomes" id="UP000233766"/>
    </source>
</evidence>
<evidence type="ECO:0000313" key="1">
    <source>
        <dbReference type="EMBL" id="PKV79589.1"/>
    </source>
</evidence>
<accession>A0A2N3VD94</accession>
<sequence>MNSSSSLFETWPHDPTAPMWRIVEPPLPVTVELGTAIVTRPAHFGVNKVRLGIRKGGLRLTDTTPGLLRAWARVADGTWLGLVAFTVPTGNGQGRLPVEQWCPEHALSPQNPSTSSRR</sequence>
<reference evidence="1 2" key="1">
    <citation type="submission" date="2017-12" db="EMBL/GenBank/DDBJ databases">
        <title>Sequencing the genomes of 1000 Actinobacteria strains.</title>
        <authorList>
            <person name="Klenk H.-P."/>
        </authorList>
    </citation>
    <scope>NUCLEOTIDE SEQUENCE [LARGE SCALE GENOMIC DNA]</scope>
    <source>
        <strain evidence="1 2">DSM 44489</strain>
    </source>
</reference>
<dbReference type="EMBL" id="PJMW01000002">
    <property type="protein sequence ID" value="PKV79589.1"/>
    <property type="molecule type" value="Genomic_DNA"/>
</dbReference>
<dbReference type="AlphaFoldDB" id="A0A2N3VD94"/>
<keyword evidence="2" id="KW-1185">Reference proteome</keyword>
<gene>
    <name evidence="1" type="ORF">ATK86_3987</name>
</gene>
<name>A0A2N3VD94_9NOCA</name>
<protein>
    <submittedName>
        <fullName evidence="1">Uncharacterized protein</fullName>
    </submittedName>
</protein>
<dbReference type="RefSeq" id="WP_245914567.1">
    <property type="nucleotide sequence ID" value="NZ_JBFAAM010000017.1"/>
</dbReference>